<evidence type="ECO:0000313" key="4">
    <source>
        <dbReference type="Proteomes" id="UP001549749"/>
    </source>
</evidence>
<evidence type="ECO:0000259" key="1">
    <source>
        <dbReference type="Pfam" id="PF09836"/>
    </source>
</evidence>
<dbReference type="Pfam" id="PF22106">
    <property type="entry name" value="NGO1945_C"/>
    <property type="match status" value="1"/>
</dbReference>
<dbReference type="EMBL" id="JBEXAC010000001">
    <property type="protein sequence ID" value="MET6998292.1"/>
    <property type="molecule type" value="Genomic_DNA"/>
</dbReference>
<sequence length="249" mass="29264">MNLLPDTYHIQQNFSKYCRTGKKADLPGIPANRLKHYRRLVFNVIQDTMASAFPIAYNNIPRRKWDKMLQDFFSNHHCQSYQMWKLPLEFYTYAVEHNWEESYALPYLNDLLSFEWAEMEVYNMEDLPVPPYRRNGNWLEEELVLNPEFRLLALAYPVHLIAPVRELVAKKGTYYVLIYRQPGSGEVQFIDLSPWLAFTVEQLAQGNPLSALLEFAPSLNLTDIPSLQKDTLVFLQQMQQQHFVMGVKP</sequence>
<dbReference type="Pfam" id="PF09836">
    <property type="entry name" value="DUF2063"/>
    <property type="match status" value="1"/>
</dbReference>
<organism evidence="3 4">
    <name type="scientific">Chitinophaga defluvii</name>
    <dbReference type="NCBI Taxonomy" id="3163343"/>
    <lineage>
        <taxon>Bacteria</taxon>
        <taxon>Pseudomonadati</taxon>
        <taxon>Bacteroidota</taxon>
        <taxon>Chitinophagia</taxon>
        <taxon>Chitinophagales</taxon>
        <taxon>Chitinophagaceae</taxon>
        <taxon>Chitinophaga</taxon>
    </lineage>
</organism>
<comment type="caution">
    <text evidence="3">The sequence shown here is derived from an EMBL/GenBank/DDBJ whole genome shotgun (WGS) entry which is preliminary data.</text>
</comment>
<proteinExistence type="predicted"/>
<feature type="domain" description="Putative DNA-binding" evidence="1">
    <location>
        <begin position="10"/>
        <end position="93"/>
    </location>
</feature>
<dbReference type="Gene3D" id="1.10.150.690">
    <property type="entry name" value="DUF2063"/>
    <property type="match status" value="1"/>
</dbReference>
<protein>
    <submittedName>
        <fullName evidence="3">DNA-binding domain-containing protein</fullName>
    </submittedName>
</protein>
<keyword evidence="3" id="KW-0238">DNA-binding</keyword>
<dbReference type="InterPro" id="IPR018640">
    <property type="entry name" value="DUF2063"/>
</dbReference>
<dbReference type="RefSeq" id="WP_354660927.1">
    <property type="nucleotide sequence ID" value="NZ_JBEXAC010000001.1"/>
</dbReference>
<name>A0ABV2T5I8_9BACT</name>
<evidence type="ECO:0000313" key="3">
    <source>
        <dbReference type="EMBL" id="MET6998292.1"/>
    </source>
</evidence>
<evidence type="ECO:0000259" key="2">
    <source>
        <dbReference type="Pfam" id="PF22106"/>
    </source>
</evidence>
<keyword evidence="4" id="KW-1185">Reference proteome</keyword>
<dbReference type="GO" id="GO:0003677">
    <property type="term" value="F:DNA binding"/>
    <property type="evidence" value="ECO:0007669"/>
    <property type="project" value="UniProtKB-KW"/>
</dbReference>
<accession>A0ABV2T5I8</accession>
<dbReference type="Proteomes" id="UP001549749">
    <property type="component" value="Unassembled WGS sequence"/>
</dbReference>
<dbReference type="InterPro" id="IPR044922">
    <property type="entry name" value="DUF2063_N_sf"/>
</dbReference>
<gene>
    <name evidence="3" type="ORF">ABR189_12975</name>
</gene>
<dbReference type="InterPro" id="IPR054098">
    <property type="entry name" value="NGO1945-like_C"/>
</dbReference>
<feature type="domain" description="NGO1945-like C-terminal" evidence="2">
    <location>
        <begin position="146"/>
        <end position="238"/>
    </location>
</feature>
<reference evidence="3 4" key="1">
    <citation type="submission" date="2024-06" db="EMBL/GenBank/DDBJ databases">
        <title>Chitinophaga defluvii sp. nov., isolated from municipal sewage.</title>
        <authorList>
            <person name="Zhang L."/>
        </authorList>
    </citation>
    <scope>NUCLEOTIDE SEQUENCE [LARGE SCALE GENOMIC DNA]</scope>
    <source>
        <strain evidence="3 4">H8</strain>
    </source>
</reference>